<evidence type="ECO:0000313" key="19">
    <source>
        <dbReference type="Proteomes" id="UP001596353"/>
    </source>
</evidence>
<dbReference type="PROSITE" id="PS50893">
    <property type="entry name" value="ABC_TRANSPORTER_2"/>
    <property type="match status" value="2"/>
</dbReference>
<evidence type="ECO:0000256" key="15">
    <source>
        <dbReference type="ARBA" id="ARBA00041187"/>
    </source>
</evidence>
<dbReference type="InterPro" id="IPR013563">
    <property type="entry name" value="Oligopep_ABC_C"/>
</dbReference>
<organism evidence="18 19">
    <name type="scientific">Sulfitobacter porphyrae</name>
    <dbReference type="NCBI Taxonomy" id="1246864"/>
    <lineage>
        <taxon>Bacteria</taxon>
        <taxon>Pseudomonadati</taxon>
        <taxon>Pseudomonadota</taxon>
        <taxon>Alphaproteobacteria</taxon>
        <taxon>Rhodobacterales</taxon>
        <taxon>Roseobacteraceae</taxon>
        <taxon>Sulfitobacter</taxon>
    </lineage>
</organism>
<protein>
    <recommendedName>
        <fullName evidence="15">Glutathione import ATP-binding protein GsiA</fullName>
        <ecNumber evidence="14">7.4.2.10</ecNumber>
    </recommendedName>
</protein>
<evidence type="ECO:0000256" key="13">
    <source>
        <dbReference type="ARBA" id="ARBA00038416"/>
    </source>
</evidence>
<evidence type="ECO:0000256" key="9">
    <source>
        <dbReference type="ARBA" id="ARBA00022840"/>
    </source>
</evidence>
<evidence type="ECO:0000256" key="4">
    <source>
        <dbReference type="ARBA" id="ARBA00022475"/>
    </source>
</evidence>
<keyword evidence="11" id="KW-0472">Membrane</keyword>
<evidence type="ECO:0000256" key="1">
    <source>
        <dbReference type="ARBA" id="ARBA00004417"/>
    </source>
</evidence>
<dbReference type="InterPro" id="IPR017871">
    <property type="entry name" value="ABC_transporter-like_CS"/>
</dbReference>
<keyword evidence="19" id="KW-1185">Reference proteome</keyword>
<evidence type="ECO:0000256" key="5">
    <source>
        <dbReference type="ARBA" id="ARBA00022519"/>
    </source>
</evidence>
<keyword evidence="4" id="KW-1003">Cell membrane</keyword>
<dbReference type="InterPro" id="IPR027417">
    <property type="entry name" value="P-loop_NTPase"/>
</dbReference>
<dbReference type="EC" id="7.4.2.10" evidence="14"/>
<feature type="domain" description="ABC transporter" evidence="17">
    <location>
        <begin position="176"/>
        <end position="423"/>
    </location>
</feature>
<comment type="similarity">
    <text evidence="13">Belongs to the ABC transporter superfamily. Glutathione importer (TC 3.A.1.5.11) family.</text>
</comment>
<name>A0ABW2B7U4_9RHOB</name>
<dbReference type="Gene3D" id="3.40.50.300">
    <property type="entry name" value="P-loop containing nucleotide triphosphate hydrolases"/>
    <property type="match status" value="2"/>
</dbReference>
<keyword evidence="10" id="KW-1278">Translocase</keyword>
<dbReference type="EMBL" id="JBHSWG010000003">
    <property type="protein sequence ID" value="MFC6761428.1"/>
    <property type="molecule type" value="Genomic_DNA"/>
</dbReference>
<reference evidence="19" key="1">
    <citation type="journal article" date="2019" name="Int. J. Syst. Evol. Microbiol.">
        <title>The Global Catalogue of Microorganisms (GCM) 10K type strain sequencing project: providing services to taxonomists for standard genome sequencing and annotation.</title>
        <authorList>
            <consortium name="The Broad Institute Genomics Platform"/>
            <consortium name="The Broad Institute Genome Sequencing Center for Infectious Disease"/>
            <person name="Wu L."/>
            <person name="Ma J."/>
        </authorList>
    </citation>
    <scope>NUCLEOTIDE SEQUENCE [LARGE SCALE GENOMIC DNA]</scope>
    <source>
        <strain evidence="19">CCUG 66188</strain>
    </source>
</reference>
<sequence>MTSLNPVMTIGAQICETLTLHRGLRGAAAREAARAALERVKVPEPAQRLDQYPHELSGGLRQRVMIAMALSCEPEVLIADEPTTALDVTTQAEILQLIAGLQREMGMAVLFITHDLGVVSQIADRVVVLKDGVKVEEGFAADLFANPRADYTKELMAASPRLGEGAAPLTDPEPVLQVRGLTTTYGGGLFARGRVKAAVDDVSITLGRGETLGLVGESGCGKSTLARSIMRLVEPSAGQITLLGTRIDGLSRAALKAHRAHIQMVFQDPYASLNPRMSIRDVVTEPAFLHGMVTSKDRRAMAIELLARVALPTDAVDLYPHQFSGGQRQRICIARALSVRPQIIVADEAVSALDVSNARRITDLMADIQQRDGVSMLFISHDIAVVERVSHRIAVMLNGTIVETGPTDRVLNDPQHPYTRRLLASVPRLGAMPRPQRQVRGRLIVA</sequence>
<dbReference type="InterPro" id="IPR050319">
    <property type="entry name" value="ABC_transp_ATP-bind"/>
</dbReference>
<evidence type="ECO:0000256" key="12">
    <source>
        <dbReference type="ARBA" id="ARBA00037530"/>
    </source>
</evidence>
<accession>A0ABW2B7U4</accession>
<dbReference type="PANTHER" id="PTHR43776:SF15">
    <property type="entry name" value="GLUTATHIONE IMPORT ATP-BINDING PROTEIN GSIA"/>
    <property type="match status" value="1"/>
</dbReference>
<evidence type="ECO:0000256" key="16">
    <source>
        <dbReference type="ARBA" id="ARBA00047640"/>
    </source>
</evidence>
<dbReference type="Pfam" id="PF00005">
    <property type="entry name" value="ABC_tran"/>
    <property type="match status" value="2"/>
</dbReference>
<dbReference type="PANTHER" id="PTHR43776">
    <property type="entry name" value="TRANSPORT ATP-BINDING PROTEIN"/>
    <property type="match status" value="1"/>
</dbReference>
<keyword evidence="7" id="KW-0547">Nucleotide-binding</keyword>
<comment type="function">
    <text evidence="12">Part of the ABC transporter complex GsiABCD involved in glutathione import. Responsible for energy coupling to the transport system.</text>
</comment>
<evidence type="ECO:0000256" key="7">
    <source>
        <dbReference type="ARBA" id="ARBA00022741"/>
    </source>
</evidence>
<dbReference type="NCBIfam" id="NF008453">
    <property type="entry name" value="PRK11308.1"/>
    <property type="match status" value="2"/>
</dbReference>
<keyword evidence="5" id="KW-0997">Cell inner membrane</keyword>
<evidence type="ECO:0000256" key="14">
    <source>
        <dbReference type="ARBA" id="ARBA00039050"/>
    </source>
</evidence>
<keyword evidence="6" id="KW-0677">Repeat</keyword>
<keyword evidence="8" id="KW-0378">Hydrolase</keyword>
<comment type="subunit">
    <text evidence="2">The complex is composed of two ATP-binding proteins (GsiA), two transmembrane proteins (GsiC and GsiD) and a solute-binding protein (GsiB).</text>
</comment>
<comment type="catalytic activity">
    <reaction evidence="16">
        <text>glutathione(out) + ATP + H2O = glutathione(in) + ADP + phosphate + H(+)</text>
        <dbReference type="Rhea" id="RHEA:29791"/>
        <dbReference type="ChEBI" id="CHEBI:15377"/>
        <dbReference type="ChEBI" id="CHEBI:15378"/>
        <dbReference type="ChEBI" id="CHEBI:30616"/>
        <dbReference type="ChEBI" id="CHEBI:43474"/>
        <dbReference type="ChEBI" id="CHEBI:57925"/>
        <dbReference type="ChEBI" id="CHEBI:456216"/>
        <dbReference type="EC" id="7.4.2.10"/>
    </reaction>
</comment>
<feature type="domain" description="ABC transporter" evidence="17">
    <location>
        <begin position="2"/>
        <end position="156"/>
    </location>
</feature>
<evidence type="ECO:0000256" key="6">
    <source>
        <dbReference type="ARBA" id="ARBA00022737"/>
    </source>
</evidence>
<evidence type="ECO:0000256" key="8">
    <source>
        <dbReference type="ARBA" id="ARBA00022801"/>
    </source>
</evidence>
<dbReference type="PROSITE" id="PS00211">
    <property type="entry name" value="ABC_TRANSPORTER_1"/>
    <property type="match status" value="1"/>
</dbReference>
<evidence type="ECO:0000313" key="18">
    <source>
        <dbReference type="EMBL" id="MFC6761428.1"/>
    </source>
</evidence>
<dbReference type="Proteomes" id="UP001596353">
    <property type="component" value="Unassembled WGS sequence"/>
</dbReference>
<gene>
    <name evidence="18" type="ORF">ACFQFQ_21445</name>
</gene>
<evidence type="ECO:0000256" key="10">
    <source>
        <dbReference type="ARBA" id="ARBA00022967"/>
    </source>
</evidence>
<dbReference type="Pfam" id="PF08352">
    <property type="entry name" value="oligo_HPY"/>
    <property type="match status" value="2"/>
</dbReference>
<dbReference type="InterPro" id="IPR003439">
    <property type="entry name" value="ABC_transporter-like_ATP-bd"/>
</dbReference>
<keyword evidence="9 18" id="KW-0067">ATP-binding</keyword>
<dbReference type="CDD" id="cd03257">
    <property type="entry name" value="ABC_NikE_OppD_transporters"/>
    <property type="match status" value="2"/>
</dbReference>
<evidence type="ECO:0000256" key="2">
    <source>
        <dbReference type="ARBA" id="ARBA00011469"/>
    </source>
</evidence>
<dbReference type="InterPro" id="IPR003593">
    <property type="entry name" value="AAA+_ATPase"/>
</dbReference>
<dbReference type="SUPFAM" id="SSF52540">
    <property type="entry name" value="P-loop containing nucleoside triphosphate hydrolases"/>
    <property type="match status" value="2"/>
</dbReference>
<evidence type="ECO:0000256" key="11">
    <source>
        <dbReference type="ARBA" id="ARBA00023136"/>
    </source>
</evidence>
<comment type="caution">
    <text evidence="18">The sequence shown here is derived from an EMBL/GenBank/DDBJ whole genome shotgun (WGS) entry which is preliminary data.</text>
</comment>
<dbReference type="GO" id="GO:0005524">
    <property type="term" value="F:ATP binding"/>
    <property type="evidence" value="ECO:0007669"/>
    <property type="project" value="UniProtKB-KW"/>
</dbReference>
<proteinExistence type="inferred from homology"/>
<comment type="subcellular location">
    <subcellularLocation>
        <location evidence="1">Cell inner membrane</location>
        <topology evidence="1">Peripheral membrane protein</topology>
    </subcellularLocation>
</comment>
<dbReference type="SMART" id="SM00382">
    <property type="entry name" value="AAA"/>
    <property type="match status" value="2"/>
</dbReference>
<keyword evidence="3" id="KW-0813">Transport</keyword>
<evidence type="ECO:0000256" key="3">
    <source>
        <dbReference type="ARBA" id="ARBA00022448"/>
    </source>
</evidence>
<evidence type="ECO:0000259" key="17">
    <source>
        <dbReference type="PROSITE" id="PS50893"/>
    </source>
</evidence>